<keyword evidence="2" id="KW-1185">Reference proteome</keyword>
<name>A0ACC3AD87_9EURO</name>
<dbReference type="Proteomes" id="UP001172386">
    <property type="component" value="Unassembled WGS sequence"/>
</dbReference>
<gene>
    <name evidence="1" type="ORF">H2198_002875</name>
</gene>
<evidence type="ECO:0000313" key="2">
    <source>
        <dbReference type="Proteomes" id="UP001172386"/>
    </source>
</evidence>
<evidence type="ECO:0000313" key="1">
    <source>
        <dbReference type="EMBL" id="KAJ9659806.1"/>
    </source>
</evidence>
<sequence>MIDQLPAEIIEQILGHLPTLSAILNVSSTNKKLHQVITQGSNSIFHNFVERSFPTISVQPPWREAAFNLASRSRAWDRRAFIARECAAPSDAPPRARNDRRQGFGYAPVIDSFEAGSARTKGGKEVLAWGAAGRLRLRTTEGRTVRWSSLRVPDDDRAWTDILDVRLLRPHQNRNVNGESILIRRADKEIVLLRSMPEPDKFVTASTYLANRETPIDCLDVSDGANPQLAICNGTSIQLFPVHSPHDRVQPGAVLKLANPTNLNQRKRCARFVSESLIAIGTQFLEGKLGAPVELFDVNATEQGLPLHALKMLEADDRPVRNNANVLVKVSEGTNAANMSENLLLAGSTDGLVRLYDLRAGSTPVRKYWDPVDDGQIFSLVPVGQEKFFAGSHQNACLKIFDMRMDARAYDYTDAVRYTSPKSPMASGKPIVPQMLPASRSRKQINIFLALTVHYAQQPWQPLPSVHENTSRLPRYRGSIYSLSSPSPSSRTIYAGIENHVIQLDFMNTDDYIFKRGNIADTIDERPILNLSCYERPRKGFESTDTVLLRKQEDWNRALSKLGEAEPGWDERWQLESAREKRGMGGRTRWRR</sequence>
<reference evidence="1" key="1">
    <citation type="submission" date="2022-10" db="EMBL/GenBank/DDBJ databases">
        <title>Culturing micro-colonial fungi from biological soil crusts in the Mojave desert and describing Neophaeococcomyces mojavensis, and introducing the new genera and species Taxawa tesnikishii.</title>
        <authorList>
            <person name="Kurbessoian T."/>
            <person name="Stajich J.E."/>
        </authorList>
    </citation>
    <scope>NUCLEOTIDE SEQUENCE</scope>
    <source>
        <strain evidence="1">JES_112</strain>
    </source>
</reference>
<proteinExistence type="predicted"/>
<accession>A0ACC3AD87</accession>
<organism evidence="1 2">
    <name type="scientific">Neophaeococcomyces mojaviensis</name>
    <dbReference type="NCBI Taxonomy" id="3383035"/>
    <lineage>
        <taxon>Eukaryota</taxon>
        <taxon>Fungi</taxon>
        <taxon>Dikarya</taxon>
        <taxon>Ascomycota</taxon>
        <taxon>Pezizomycotina</taxon>
        <taxon>Eurotiomycetes</taxon>
        <taxon>Chaetothyriomycetidae</taxon>
        <taxon>Chaetothyriales</taxon>
        <taxon>Chaetothyriales incertae sedis</taxon>
        <taxon>Neophaeococcomyces</taxon>
    </lineage>
</organism>
<dbReference type="EMBL" id="JAPDRQ010000036">
    <property type="protein sequence ID" value="KAJ9659806.1"/>
    <property type="molecule type" value="Genomic_DNA"/>
</dbReference>
<protein>
    <submittedName>
        <fullName evidence="1">Uncharacterized protein</fullName>
    </submittedName>
</protein>
<comment type="caution">
    <text evidence="1">The sequence shown here is derived from an EMBL/GenBank/DDBJ whole genome shotgun (WGS) entry which is preliminary data.</text>
</comment>